<name>A0A5A9NA04_9TELE</name>
<dbReference type="InterPro" id="IPR050182">
    <property type="entry name" value="Cytochrome_P450_fam2"/>
</dbReference>
<dbReference type="PANTHER" id="PTHR24300">
    <property type="entry name" value="CYTOCHROME P450 508A4-RELATED"/>
    <property type="match status" value="1"/>
</dbReference>
<dbReference type="Gene3D" id="1.10.630.10">
    <property type="entry name" value="Cytochrome P450"/>
    <property type="match status" value="1"/>
</dbReference>
<dbReference type="PROSITE" id="PS00086">
    <property type="entry name" value="CYTOCHROME_P450"/>
    <property type="match status" value="1"/>
</dbReference>
<dbReference type="FunFam" id="1.10.630.10:FF:000004">
    <property type="entry name" value="cytochrome P450 2D15 isoform X1"/>
    <property type="match status" value="1"/>
</dbReference>
<dbReference type="GO" id="GO:0016712">
    <property type="term" value="F:oxidoreductase activity, acting on paired donors, with incorporation or reduction of molecular oxygen, reduced flavin or flavoprotein as one donor, and incorporation of one atom of oxygen"/>
    <property type="evidence" value="ECO:0007669"/>
    <property type="project" value="TreeGrafter"/>
</dbReference>
<dbReference type="InterPro" id="IPR017972">
    <property type="entry name" value="Cyt_P450_CS"/>
</dbReference>
<keyword evidence="4 10" id="KW-0349">Heme</keyword>
<keyword evidence="8 11" id="KW-0503">Monooxygenase</keyword>
<evidence type="ECO:0000256" key="3">
    <source>
        <dbReference type="ARBA" id="ARBA00010617"/>
    </source>
</evidence>
<dbReference type="GO" id="GO:0020037">
    <property type="term" value="F:heme binding"/>
    <property type="evidence" value="ECO:0007669"/>
    <property type="project" value="InterPro"/>
</dbReference>
<dbReference type="Pfam" id="PF00067">
    <property type="entry name" value="p450"/>
    <property type="match status" value="1"/>
</dbReference>
<evidence type="ECO:0000256" key="8">
    <source>
        <dbReference type="ARBA" id="ARBA00023033"/>
    </source>
</evidence>
<dbReference type="InterPro" id="IPR001128">
    <property type="entry name" value="Cyt_P450"/>
</dbReference>
<evidence type="ECO:0000256" key="9">
    <source>
        <dbReference type="ARBA" id="ARBA00023136"/>
    </source>
</evidence>
<dbReference type="GO" id="GO:0006805">
    <property type="term" value="P:xenobiotic metabolic process"/>
    <property type="evidence" value="ECO:0007669"/>
    <property type="project" value="TreeGrafter"/>
</dbReference>
<dbReference type="InterPro" id="IPR002401">
    <property type="entry name" value="Cyt_P450_E_grp-I"/>
</dbReference>
<keyword evidence="6 11" id="KW-0560">Oxidoreductase</keyword>
<gene>
    <name evidence="12" type="ORF">E1301_Tti014074</name>
</gene>
<dbReference type="GO" id="GO:0006082">
    <property type="term" value="P:organic acid metabolic process"/>
    <property type="evidence" value="ECO:0007669"/>
    <property type="project" value="TreeGrafter"/>
</dbReference>
<evidence type="ECO:0000256" key="10">
    <source>
        <dbReference type="PIRSR" id="PIRSR602401-1"/>
    </source>
</evidence>
<keyword evidence="5 10" id="KW-0479">Metal-binding</keyword>
<evidence type="ECO:0000256" key="2">
    <source>
        <dbReference type="ARBA" id="ARBA00004370"/>
    </source>
</evidence>
<dbReference type="InterPro" id="IPR036396">
    <property type="entry name" value="Cyt_P450_sf"/>
</dbReference>
<dbReference type="GO" id="GO:0005737">
    <property type="term" value="C:cytoplasm"/>
    <property type="evidence" value="ECO:0007669"/>
    <property type="project" value="TreeGrafter"/>
</dbReference>
<evidence type="ECO:0000256" key="7">
    <source>
        <dbReference type="ARBA" id="ARBA00023004"/>
    </source>
</evidence>
<dbReference type="PRINTS" id="PR00463">
    <property type="entry name" value="EP450I"/>
</dbReference>
<evidence type="ECO:0000256" key="1">
    <source>
        <dbReference type="ARBA" id="ARBA00001971"/>
    </source>
</evidence>
<comment type="cofactor">
    <cofactor evidence="1 10">
        <name>heme</name>
        <dbReference type="ChEBI" id="CHEBI:30413"/>
    </cofactor>
</comment>
<proteinExistence type="inferred from homology"/>
<feature type="binding site" description="axial binding residue" evidence="10">
    <location>
        <position position="454"/>
    </location>
    <ligand>
        <name>heme</name>
        <dbReference type="ChEBI" id="CHEBI:30413"/>
    </ligand>
    <ligandPart>
        <name>Fe</name>
        <dbReference type="ChEBI" id="CHEBI:18248"/>
    </ligandPart>
</feature>
<dbReference type="PRINTS" id="PR00385">
    <property type="entry name" value="P450"/>
</dbReference>
<evidence type="ECO:0000256" key="6">
    <source>
        <dbReference type="ARBA" id="ARBA00023002"/>
    </source>
</evidence>
<accession>A0A5A9NA04</accession>
<comment type="caution">
    <text evidence="12">The sequence shown here is derived from an EMBL/GenBank/DDBJ whole genome shotgun (WGS) entry which is preliminary data.</text>
</comment>
<organism evidence="12 13">
    <name type="scientific">Triplophysa tibetana</name>
    <dbReference type="NCBI Taxonomy" id="1572043"/>
    <lineage>
        <taxon>Eukaryota</taxon>
        <taxon>Metazoa</taxon>
        <taxon>Chordata</taxon>
        <taxon>Craniata</taxon>
        <taxon>Vertebrata</taxon>
        <taxon>Euteleostomi</taxon>
        <taxon>Actinopterygii</taxon>
        <taxon>Neopterygii</taxon>
        <taxon>Teleostei</taxon>
        <taxon>Ostariophysi</taxon>
        <taxon>Cypriniformes</taxon>
        <taxon>Nemacheilidae</taxon>
        <taxon>Triplophysa</taxon>
    </lineage>
</organism>
<dbReference type="Proteomes" id="UP000324632">
    <property type="component" value="Chromosome 20"/>
</dbReference>
<dbReference type="GO" id="GO:0016020">
    <property type="term" value="C:membrane"/>
    <property type="evidence" value="ECO:0007669"/>
    <property type="project" value="UniProtKB-SubCell"/>
</dbReference>
<protein>
    <submittedName>
        <fullName evidence="12">Cytochrome P450 2J3</fullName>
    </submittedName>
</protein>
<evidence type="ECO:0000256" key="4">
    <source>
        <dbReference type="ARBA" id="ARBA00022617"/>
    </source>
</evidence>
<sequence>MYIQSTRMTSVLQTLSQLIGEWLDVRGILIFLCVLLFVKHLRDVYLRNLPPGPFPLPFIGNLLDVGFKDPLGSFQRISEQYGEVCTVFFGSKPFIMLTGYKNFKEAFVEQADIFTDRPKFPVSERLSGGKGLFMTSGHMWRQQRRFALSTLKYFGVGKKTLENAVLQECRVLCDTVRTERGLPYNPHRVLVSAVSNIISGLMFGHRFEYDDHNFHLMQTYIDDILQLPMSTWGRLYDQFPTLMSLLPGKHHTAFASMSKLKPFIQEEIRKHKEDRDPFNPRDYIDCYLDEIEKCNDSEAEFTEENLIYCAVDLFSAGTETTSNTLNWGLLFMVKNPEVQEKVHSEIDQVIGQTRQPLMDDRIHLPYTYAVIHEIQRVANIITFTPPRVADKDITVAGQLIPKGVVVFPLLKPILEDKNEYSTPHEFNPAHFLDENGKFLKKENFIPFSIGKRMCPGEQLARMELFLFFTSLMQNFTFLPVEGQTLNVKRTISVSVAPEPFNIRALPR</sequence>
<evidence type="ECO:0000256" key="5">
    <source>
        <dbReference type="ARBA" id="ARBA00022723"/>
    </source>
</evidence>
<dbReference type="PANTHER" id="PTHR24300:SF177">
    <property type="entry name" value="CYTOCHROME P450 2J2"/>
    <property type="match status" value="1"/>
</dbReference>
<evidence type="ECO:0000313" key="13">
    <source>
        <dbReference type="Proteomes" id="UP000324632"/>
    </source>
</evidence>
<evidence type="ECO:0000256" key="11">
    <source>
        <dbReference type="RuleBase" id="RU000461"/>
    </source>
</evidence>
<dbReference type="SUPFAM" id="SSF48264">
    <property type="entry name" value="Cytochrome P450"/>
    <property type="match status" value="1"/>
</dbReference>
<dbReference type="AlphaFoldDB" id="A0A5A9NA04"/>
<dbReference type="GO" id="GO:0005506">
    <property type="term" value="F:iron ion binding"/>
    <property type="evidence" value="ECO:0007669"/>
    <property type="project" value="InterPro"/>
</dbReference>
<dbReference type="EMBL" id="SOYY01000020">
    <property type="protein sequence ID" value="KAA0706600.1"/>
    <property type="molecule type" value="Genomic_DNA"/>
</dbReference>
<reference evidence="12 13" key="1">
    <citation type="journal article" date="2019" name="Mol. Ecol. Resour.">
        <title>Chromosome-level genome assembly of Triplophysa tibetana, a fish adapted to the harsh high-altitude environment of the Tibetan Plateau.</title>
        <authorList>
            <person name="Yang X."/>
            <person name="Liu H."/>
            <person name="Ma Z."/>
            <person name="Zou Y."/>
            <person name="Zou M."/>
            <person name="Mao Y."/>
            <person name="Li X."/>
            <person name="Wang H."/>
            <person name="Chen T."/>
            <person name="Wang W."/>
            <person name="Yang R."/>
        </authorList>
    </citation>
    <scope>NUCLEOTIDE SEQUENCE [LARGE SCALE GENOMIC DNA]</scope>
    <source>
        <strain evidence="12">TTIB1903HZAU</strain>
        <tissue evidence="12">Muscle</tissue>
    </source>
</reference>
<comment type="similarity">
    <text evidence="3 11">Belongs to the cytochrome P450 family.</text>
</comment>
<evidence type="ECO:0000313" key="12">
    <source>
        <dbReference type="EMBL" id="KAA0706600.1"/>
    </source>
</evidence>
<keyword evidence="9" id="KW-0472">Membrane</keyword>
<keyword evidence="13" id="KW-1185">Reference proteome</keyword>
<keyword evidence="7 10" id="KW-0408">Iron</keyword>
<comment type="subcellular location">
    <subcellularLocation>
        <location evidence="2">Membrane</location>
    </subcellularLocation>
</comment>